<organism evidence="1">
    <name type="scientific">freshwater metagenome</name>
    <dbReference type="NCBI Taxonomy" id="449393"/>
    <lineage>
        <taxon>unclassified sequences</taxon>
        <taxon>metagenomes</taxon>
        <taxon>ecological metagenomes</taxon>
    </lineage>
</organism>
<name>A0A6J6ZT42_9ZZZZ</name>
<dbReference type="EMBL" id="CAFAAV010000114">
    <property type="protein sequence ID" value="CAB4823577.1"/>
    <property type="molecule type" value="Genomic_DNA"/>
</dbReference>
<evidence type="ECO:0000313" key="1">
    <source>
        <dbReference type="EMBL" id="CAB4823577.1"/>
    </source>
</evidence>
<proteinExistence type="predicted"/>
<protein>
    <submittedName>
        <fullName evidence="1">Unannotated protein</fullName>
    </submittedName>
</protein>
<gene>
    <name evidence="1" type="ORF">UFOPK3099_01532</name>
</gene>
<dbReference type="AlphaFoldDB" id="A0A6J6ZT42"/>
<reference evidence="1" key="1">
    <citation type="submission" date="2020-05" db="EMBL/GenBank/DDBJ databases">
        <authorList>
            <person name="Chiriac C."/>
            <person name="Salcher M."/>
            <person name="Ghai R."/>
            <person name="Kavagutti S V."/>
        </authorList>
    </citation>
    <scope>NUCLEOTIDE SEQUENCE</scope>
</reference>
<accession>A0A6J6ZT42</accession>
<sequence length="264" mass="28141">MGTLVLAGGAVTCTEVTEQTREHRLVYAVGVALRHASAGMADTQLAGDLAQLAEQIVPLAHAQVVEVFATAQLAELAAVQRLLLFAQVVPQLHKRQEVAAGNLEAAVQFVGCNAMFGGALTRVLNAERSSDHQHLAHTAVAVGLQHHPPQAWVDGQACEPCAQRCQPLCCSIDRAELLQKGVAVTDRARVGRIEEREGPHVAETEGRHLQDHRREVGAQDLGFRELGALGEVVLVVEADANTGCDTATTTSTLVGRGLRHRFDG</sequence>